<protein>
    <submittedName>
        <fullName evidence="1">Uncharacterized protein</fullName>
    </submittedName>
</protein>
<accession>A0A1G8E9T9</accession>
<dbReference type="EMBL" id="FNCO01000007">
    <property type="protein sequence ID" value="SDH66449.1"/>
    <property type="molecule type" value="Genomic_DNA"/>
</dbReference>
<organism evidence="1 2">
    <name type="scientific">Pseudomonas abietaniphila</name>
    <dbReference type="NCBI Taxonomy" id="89065"/>
    <lineage>
        <taxon>Bacteria</taxon>
        <taxon>Pseudomonadati</taxon>
        <taxon>Pseudomonadota</taxon>
        <taxon>Gammaproteobacteria</taxon>
        <taxon>Pseudomonadales</taxon>
        <taxon>Pseudomonadaceae</taxon>
        <taxon>Pseudomonas</taxon>
    </lineage>
</organism>
<keyword evidence="2" id="KW-1185">Reference proteome</keyword>
<name>A0A1G8E9T9_9PSED</name>
<reference evidence="2" key="1">
    <citation type="submission" date="2016-10" db="EMBL/GenBank/DDBJ databases">
        <authorList>
            <person name="Varghese N."/>
            <person name="Submissions S."/>
        </authorList>
    </citation>
    <scope>NUCLEOTIDE SEQUENCE [LARGE SCALE GENOMIC DNA]</scope>
    <source>
        <strain evidence="2">ATCC 700689</strain>
    </source>
</reference>
<evidence type="ECO:0000313" key="1">
    <source>
        <dbReference type="EMBL" id="SDH66449.1"/>
    </source>
</evidence>
<dbReference type="Proteomes" id="UP000182894">
    <property type="component" value="Unassembled WGS sequence"/>
</dbReference>
<gene>
    <name evidence="1" type="ORF">SAMN05216605_107275</name>
</gene>
<evidence type="ECO:0000313" key="2">
    <source>
        <dbReference type="Proteomes" id="UP000182894"/>
    </source>
</evidence>
<dbReference type="AlphaFoldDB" id="A0A1G8E9T9"/>
<sequence>MIYQGFSRFKQTFVLDLQGGVDIMRPFEMTRGQTVSVRRLSNL</sequence>
<proteinExistence type="predicted"/>